<accession>A0A9W4DBM5</accession>
<protein>
    <submittedName>
        <fullName evidence="1">BgTH12-04527</fullName>
    </submittedName>
</protein>
<sequence length="100" mass="11717">MKRNFSFECPTGNEFTKAALLQRVLFVNQFIFPYKPDLQSYYKFVRFGYDIPEIVHHYPMEEGPGPHDFVIFNINNRIVGVASRVFSRSGDDIFLPCKFT</sequence>
<dbReference type="Proteomes" id="UP000683417">
    <property type="component" value="Unassembled WGS sequence"/>
</dbReference>
<evidence type="ECO:0000313" key="1">
    <source>
        <dbReference type="EMBL" id="CAD6498869.1"/>
    </source>
</evidence>
<organism evidence="1 2">
    <name type="scientific">Blumeria graminis f. sp. triticale</name>
    <dbReference type="NCBI Taxonomy" id="1689686"/>
    <lineage>
        <taxon>Eukaryota</taxon>
        <taxon>Fungi</taxon>
        <taxon>Dikarya</taxon>
        <taxon>Ascomycota</taxon>
        <taxon>Pezizomycotina</taxon>
        <taxon>Leotiomycetes</taxon>
        <taxon>Erysiphales</taxon>
        <taxon>Erysiphaceae</taxon>
        <taxon>Blumeria</taxon>
    </lineage>
</organism>
<dbReference type="EMBL" id="CAJHIT010000001">
    <property type="protein sequence ID" value="CAD6498869.1"/>
    <property type="molecule type" value="Genomic_DNA"/>
</dbReference>
<evidence type="ECO:0000313" key="2">
    <source>
        <dbReference type="Proteomes" id="UP000683417"/>
    </source>
</evidence>
<comment type="caution">
    <text evidence="1">The sequence shown here is derived from an EMBL/GenBank/DDBJ whole genome shotgun (WGS) entry which is preliminary data.</text>
</comment>
<name>A0A9W4DBM5_BLUGR</name>
<reference evidence="1" key="1">
    <citation type="submission" date="2020-10" db="EMBL/GenBank/DDBJ databases">
        <authorList>
            <person name="Muller C M."/>
        </authorList>
    </citation>
    <scope>NUCLEOTIDE SEQUENCE</scope>
    <source>
        <strain evidence="1">THUN-12</strain>
    </source>
</reference>
<dbReference type="AlphaFoldDB" id="A0A9W4DBM5"/>
<gene>
    <name evidence="1" type="ORF">BGTH12_LOCUS227</name>
</gene>
<proteinExistence type="predicted"/>